<feature type="non-terminal residue" evidence="2">
    <location>
        <position position="1"/>
    </location>
</feature>
<proteinExistence type="predicted"/>
<name>A0ABN9AFA5_9NEOB</name>
<dbReference type="Proteomes" id="UP001162483">
    <property type="component" value="Unassembled WGS sequence"/>
</dbReference>
<evidence type="ECO:0000313" key="2">
    <source>
        <dbReference type="EMBL" id="CAI9534679.1"/>
    </source>
</evidence>
<accession>A0ABN9AFA5</accession>
<evidence type="ECO:0000313" key="3">
    <source>
        <dbReference type="Proteomes" id="UP001162483"/>
    </source>
</evidence>
<dbReference type="EMBL" id="CATNWA010000222">
    <property type="protein sequence ID" value="CAI9534679.1"/>
    <property type="molecule type" value="Genomic_DNA"/>
</dbReference>
<sequence length="90" mass="10227">LRVPFTGTKGPSSTTEKQPNTIIPPPPYSAQCSQASTILLATAKPRHVHRIARQKSVIWSLQRTCLHCSRVQWRRALHYGIQRFALHLVM</sequence>
<feature type="compositionally biased region" description="Polar residues" evidence="1">
    <location>
        <begin position="9"/>
        <end position="21"/>
    </location>
</feature>
<feature type="region of interest" description="Disordered" evidence="1">
    <location>
        <begin position="1"/>
        <end position="24"/>
    </location>
</feature>
<evidence type="ECO:0000256" key="1">
    <source>
        <dbReference type="SAM" id="MobiDB-lite"/>
    </source>
</evidence>
<reference evidence="2" key="1">
    <citation type="submission" date="2023-05" db="EMBL/GenBank/DDBJ databases">
        <authorList>
            <person name="Stuckert A."/>
        </authorList>
    </citation>
    <scope>NUCLEOTIDE SEQUENCE</scope>
</reference>
<protein>
    <submittedName>
        <fullName evidence="2">Uncharacterized protein</fullName>
    </submittedName>
</protein>
<gene>
    <name evidence="2" type="ORF">SPARVUS_LOCUS684001</name>
</gene>
<comment type="caution">
    <text evidence="2">The sequence shown here is derived from an EMBL/GenBank/DDBJ whole genome shotgun (WGS) entry which is preliminary data.</text>
</comment>
<keyword evidence="3" id="KW-1185">Reference proteome</keyword>
<organism evidence="2 3">
    <name type="scientific">Staurois parvus</name>
    <dbReference type="NCBI Taxonomy" id="386267"/>
    <lineage>
        <taxon>Eukaryota</taxon>
        <taxon>Metazoa</taxon>
        <taxon>Chordata</taxon>
        <taxon>Craniata</taxon>
        <taxon>Vertebrata</taxon>
        <taxon>Euteleostomi</taxon>
        <taxon>Amphibia</taxon>
        <taxon>Batrachia</taxon>
        <taxon>Anura</taxon>
        <taxon>Neobatrachia</taxon>
        <taxon>Ranoidea</taxon>
        <taxon>Ranidae</taxon>
        <taxon>Staurois</taxon>
    </lineage>
</organism>